<dbReference type="PANTHER" id="PTHR12083:SF9">
    <property type="entry name" value="BIFUNCTIONAL POLYNUCLEOTIDE PHOSPHATASE_KINASE"/>
    <property type="match status" value="1"/>
</dbReference>
<evidence type="ECO:0000313" key="1">
    <source>
        <dbReference type="Proteomes" id="UP000515153"/>
    </source>
</evidence>
<dbReference type="GO" id="GO:0046403">
    <property type="term" value="F:polynucleotide 3'-phosphatase activity"/>
    <property type="evidence" value="ECO:0007669"/>
    <property type="project" value="TreeGrafter"/>
</dbReference>
<dbReference type="RefSeq" id="XP_030977146.1">
    <property type="nucleotide sequence ID" value="XM_031131895.1"/>
</dbReference>
<accession>A0A6P8AQF2</accession>
<dbReference type="NCBIfam" id="TIGR01664">
    <property type="entry name" value="DNA-3'-Pase"/>
    <property type="match status" value="1"/>
</dbReference>
<reference evidence="2" key="1">
    <citation type="journal article" date="2019" name="Mol. Biol. Evol.">
        <title>Blast fungal genomes show frequent chromosomal changes, gene gains and losses, and effector gene turnover.</title>
        <authorList>
            <person name="Gomez Luciano L.B."/>
            <person name="Jason Tsai I."/>
            <person name="Chuma I."/>
            <person name="Tosa Y."/>
            <person name="Chen Y.H."/>
            <person name="Li J.Y."/>
            <person name="Li M.Y."/>
            <person name="Jade Lu M.Y."/>
            <person name="Nakayashiki H."/>
            <person name="Li W.H."/>
        </authorList>
    </citation>
    <scope>NUCLEOTIDE SEQUENCE</scope>
    <source>
        <strain evidence="2">NI907</strain>
    </source>
</reference>
<sequence>MLRILFPRPIPTGIVWKSLQLGLPQELVQRHNQTRVWTMSSPGKRRASNAAISPPPIKRKAQTTITKSPAFKTLEWSENLETDNNVASETAVASFFTPTSQKPKERTIWNERIPPNNGKDNNDARATLLVAQYSPENYQTEPPSKRRKVAAFDLDGTIIRTASGKKHADGPGDWQWWDPCVPLKLKSLYHEDGYRVVIFSNQGGLTLHPDPKSKGPKNTKRTDQFKVKVNSILSKLDIPITLYAATAKDIFRKPRPGMWDEMLDDYDLKGTGATPDMEHSFFVGDAGGRTAQLVSASAVTANAAIKSKGKSRAGPAALPKDFSCSDRNLAHNIGIDFKTPEEYFLGEEPRDFVRDFDLASHPFLDHDGEHKALIERKNDKDIILFCGPPGAGKSTFYWKYLKPLGYGRVNQDTLKTKEKCLSAAAEMLKDKVSVAVDNTNPDPDTRAQWVALAKKHGVPIRCVWFKTPLSLAQHNDAVRSMNDTMNPESRAGLPALAFNSFNSRLKEPKVGEGFQDVVEIDFTFRGTKEEYDLWGKYWL</sequence>
<reference evidence="2" key="2">
    <citation type="submission" date="2019-10" db="EMBL/GenBank/DDBJ databases">
        <authorList>
            <consortium name="NCBI Genome Project"/>
        </authorList>
    </citation>
    <scope>NUCLEOTIDE SEQUENCE</scope>
    <source>
        <strain evidence="2">NI907</strain>
    </source>
</reference>
<evidence type="ECO:0008006" key="3">
    <source>
        <dbReference type="Google" id="ProtNLM"/>
    </source>
</evidence>
<reference evidence="2" key="3">
    <citation type="submission" date="2025-08" db="UniProtKB">
        <authorList>
            <consortium name="RefSeq"/>
        </authorList>
    </citation>
    <scope>IDENTIFICATION</scope>
    <source>
        <strain evidence="2">NI907</strain>
    </source>
</reference>
<dbReference type="Gene3D" id="3.40.50.300">
    <property type="entry name" value="P-loop containing nucleotide triphosphate hydrolases"/>
    <property type="match status" value="1"/>
</dbReference>
<dbReference type="KEGG" id="pgri:PgNI_11937"/>
<dbReference type="PANTHER" id="PTHR12083">
    <property type="entry name" value="BIFUNCTIONAL POLYNUCLEOTIDE PHOSPHATASE/KINASE"/>
    <property type="match status" value="1"/>
</dbReference>
<dbReference type="InterPro" id="IPR023214">
    <property type="entry name" value="HAD_sf"/>
</dbReference>
<dbReference type="AlphaFoldDB" id="A0A6P8AQF2"/>
<dbReference type="Gene3D" id="3.40.50.1000">
    <property type="entry name" value="HAD superfamily/HAD-like"/>
    <property type="match status" value="1"/>
</dbReference>
<dbReference type="Pfam" id="PF08645">
    <property type="entry name" value="PNK3P"/>
    <property type="match status" value="1"/>
</dbReference>
<dbReference type="InterPro" id="IPR006551">
    <property type="entry name" value="Polynucleotide_phosphatase"/>
</dbReference>
<organism evidence="1 2">
    <name type="scientific">Pyricularia grisea</name>
    <name type="common">Crabgrass-specific blast fungus</name>
    <name type="synonym">Magnaporthe grisea</name>
    <dbReference type="NCBI Taxonomy" id="148305"/>
    <lineage>
        <taxon>Eukaryota</taxon>
        <taxon>Fungi</taxon>
        <taxon>Dikarya</taxon>
        <taxon>Ascomycota</taxon>
        <taxon>Pezizomycotina</taxon>
        <taxon>Sordariomycetes</taxon>
        <taxon>Sordariomycetidae</taxon>
        <taxon>Magnaporthales</taxon>
        <taxon>Pyriculariaceae</taxon>
        <taxon>Pyricularia</taxon>
    </lineage>
</organism>
<dbReference type="InterPro" id="IPR036412">
    <property type="entry name" value="HAD-like_sf"/>
</dbReference>
<dbReference type="FunFam" id="3.40.50.1000:FF:000078">
    <property type="entry name" value="Bifunctional polynucleotide phosphatase/kinase"/>
    <property type="match status" value="1"/>
</dbReference>
<dbReference type="SUPFAM" id="SSF56784">
    <property type="entry name" value="HAD-like"/>
    <property type="match status" value="1"/>
</dbReference>
<evidence type="ECO:0000313" key="2">
    <source>
        <dbReference type="RefSeq" id="XP_030977146.1"/>
    </source>
</evidence>
<dbReference type="SUPFAM" id="SSF52540">
    <property type="entry name" value="P-loop containing nucleoside triphosphate hydrolases"/>
    <property type="match status" value="1"/>
</dbReference>
<dbReference type="FunFam" id="3.40.50.300:FF:002548">
    <property type="entry name" value="DNA kinase/phosphatase Pnk1"/>
    <property type="match status" value="1"/>
</dbReference>
<dbReference type="InterPro" id="IPR013954">
    <property type="entry name" value="PNK3P"/>
</dbReference>
<dbReference type="Pfam" id="PF13671">
    <property type="entry name" value="AAA_33"/>
    <property type="match status" value="1"/>
</dbReference>
<dbReference type="GO" id="GO:0046404">
    <property type="term" value="F:ATP-dependent polydeoxyribonucleotide 5'-hydroxyl-kinase activity"/>
    <property type="evidence" value="ECO:0007669"/>
    <property type="project" value="TreeGrafter"/>
</dbReference>
<proteinExistence type="predicted"/>
<dbReference type="InterPro" id="IPR027417">
    <property type="entry name" value="P-loop_NTPase"/>
</dbReference>
<dbReference type="GO" id="GO:0003690">
    <property type="term" value="F:double-stranded DNA binding"/>
    <property type="evidence" value="ECO:0007669"/>
    <property type="project" value="TreeGrafter"/>
</dbReference>
<protein>
    <recommendedName>
        <fullName evidence="3">Bifunctional polynucleotide phosphatase/kinase</fullName>
    </recommendedName>
</protein>
<dbReference type="Proteomes" id="UP000515153">
    <property type="component" value="Unplaced"/>
</dbReference>
<dbReference type="NCBIfam" id="TIGR01662">
    <property type="entry name" value="HAD-SF-IIIA"/>
    <property type="match status" value="1"/>
</dbReference>
<dbReference type="GeneID" id="41966800"/>
<gene>
    <name evidence="2" type="ORF">PgNI_11937</name>
</gene>
<name>A0A6P8AQF2_PYRGI</name>
<keyword evidence="1" id="KW-1185">Reference proteome</keyword>
<dbReference type="InterPro" id="IPR006549">
    <property type="entry name" value="HAD-SF_hydro_IIIA"/>
</dbReference>
<dbReference type="GO" id="GO:0006281">
    <property type="term" value="P:DNA repair"/>
    <property type="evidence" value="ECO:0007669"/>
    <property type="project" value="TreeGrafter"/>
</dbReference>